<keyword evidence="1" id="KW-0812">Transmembrane</keyword>
<dbReference type="EMBL" id="AATS01000001">
    <property type="protein sequence ID" value="EAU56084.1"/>
    <property type="molecule type" value="Genomic_DNA"/>
</dbReference>
<dbReference type="GO" id="GO:0019867">
    <property type="term" value="C:outer membrane"/>
    <property type="evidence" value="ECO:0007669"/>
    <property type="project" value="InterPro"/>
</dbReference>
<reference evidence="2 3" key="1">
    <citation type="submission" date="2006-09" db="EMBL/GenBank/DDBJ databases">
        <authorList>
            <person name="Emerson D."/>
            <person name="Ferriera S."/>
            <person name="Johnson J."/>
            <person name="Kravitz S."/>
            <person name="Halpern A."/>
            <person name="Remington K."/>
            <person name="Beeson K."/>
            <person name="Tran B."/>
            <person name="Rogers Y.-H."/>
            <person name="Friedman R."/>
            <person name="Venter J.C."/>
        </authorList>
    </citation>
    <scope>NUCLEOTIDE SEQUENCE [LARGE SCALE GENOMIC DNA]</scope>
    <source>
        <strain evidence="2 3">PV-1</strain>
    </source>
</reference>
<feature type="transmembrane region" description="Helical" evidence="1">
    <location>
        <begin position="32"/>
        <end position="62"/>
    </location>
</feature>
<proteinExistence type="predicted"/>
<dbReference type="Pfam" id="PF07178">
    <property type="entry name" value="TraL"/>
    <property type="match status" value="1"/>
</dbReference>
<comment type="caution">
    <text evidence="2">The sequence shown here is derived from an EMBL/GenBank/DDBJ whole genome shotgun (WGS) entry which is preliminary data.</text>
</comment>
<evidence type="ECO:0000313" key="3">
    <source>
        <dbReference type="Proteomes" id="UP000005297"/>
    </source>
</evidence>
<keyword evidence="1" id="KW-0472">Membrane</keyword>
<evidence type="ECO:0000256" key="1">
    <source>
        <dbReference type="SAM" id="Phobius"/>
    </source>
</evidence>
<dbReference type="InParanoid" id="Q0F357"/>
<evidence type="ECO:0000313" key="2">
    <source>
        <dbReference type="EMBL" id="EAU56084.1"/>
    </source>
</evidence>
<keyword evidence="3" id="KW-1185">Reference proteome</keyword>
<keyword evidence="1" id="KW-1133">Transmembrane helix</keyword>
<dbReference type="OrthoDB" id="8548046at2"/>
<dbReference type="eggNOG" id="ENOG5033DHH">
    <property type="taxonomic scope" value="Bacteria"/>
</dbReference>
<dbReference type="HOGENOM" id="CLU_177734_0_0_0"/>
<dbReference type="STRING" id="314344.AL013_12195"/>
<dbReference type="NCBIfam" id="TIGR02762">
    <property type="entry name" value="TraL_TIGR"/>
    <property type="match status" value="1"/>
</dbReference>
<name>Q0F357_9PROT</name>
<dbReference type="InterPro" id="IPR009838">
    <property type="entry name" value="T4SS_TraL"/>
</dbReference>
<protein>
    <submittedName>
        <fullName evidence="2">TraL</fullName>
    </submittedName>
</protein>
<gene>
    <name evidence="2" type="ORF">SPV1_04668</name>
</gene>
<accession>Q0F357</accession>
<organism evidence="2 3">
    <name type="scientific">Mariprofundus ferrooxydans PV-1</name>
    <dbReference type="NCBI Taxonomy" id="314345"/>
    <lineage>
        <taxon>Bacteria</taxon>
        <taxon>Pseudomonadati</taxon>
        <taxon>Pseudomonadota</taxon>
        <taxon>Candidatius Mariprofundia</taxon>
        <taxon>Mariprofundales</taxon>
        <taxon>Mariprofundaceae</taxon>
        <taxon>Mariprofundus</taxon>
    </lineage>
</organism>
<dbReference type="Proteomes" id="UP000005297">
    <property type="component" value="Unassembled WGS sequence"/>
</dbReference>
<sequence length="101" mass="11237">MGGMDSQERLGLRMPRHLDDPEKFLWWDFDQALIVVAIIGFSIVVNMVIAGAILGVIAGMAIGRLKSGRGRGYLVHTAYWYLPVDMGLKRTPPSYVTRFVG</sequence>
<dbReference type="AlphaFoldDB" id="Q0F357"/>